<dbReference type="AlphaFoldDB" id="A0A815QJB5"/>
<dbReference type="Proteomes" id="UP000663836">
    <property type="component" value="Unassembled WGS sequence"/>
</dbReference>
<reference evidence="2" key="1">
    <citation type="submission" date="2021-02" db="EMBL/GenBank/DDBJ databases">
        <authorList>
            <person name="Nowell W R."/>
        </authorList>
    </citation>
    <scope>NUCLEOTIDE SEQUENCE</scope>
</reference>
<accession>A0A815QJB5</accession>
<proteinExistence type="predicted"/>
<dbReference type="EMBL" id="CAJNOT010005388">
    <property type="protein sequence ID" value="CAF1464111.1"/>
    <property type="molecule type" value="Genomic_DNA"/>
</dbReference>
<organism evidence="2 4">
    <name type="scientific">Rotaria sordida</name>
    <dbReference type="NCBI Taxonomy" id="392033"/>
    <lineage>
        <taxon>Eukaryota</taxon>
        <taxon>Metazoa</taxon>
        <taxon>Spiralia</taxon>
        <taxon>Gnathifera</taxon>
        <taxon>Rotifera</taxon>
        <taxon>Eurotatoria</taxon>
        <taxon>Bdelloidea</taxon>
        <taxon>Philodinida</taxon>
        <taxon>Philodinidae</taxon>
        <taxon>Rotaria</taxon>
    </lineage>
</organism>
<name>A0A815QJB5_9BILA</name>
<evidence type="ECO:0000313" key="3">
    <source>
        <dbReference type="EMBL" id="CAF4090478.1"/>
    </source>
</evidence>
<comment type="caution">
    <text evidence="2">The sequence shown here is derived from an EMBL/GenBank/DDBJ whole genome shotgun (WGS) entry which is preliminary data.</text>
</comment>
<evidence type="ECO:0000256" key="1">
    <source>
        <dbReference type="SAM" id="MobiDB-lite"/>
    </source>
</evidence>
<evidence type="ECO:0000313" key="4">
    <source>
        <dbReference type="Proteomes" id="UP000663864"/>
    </source>
</evidence>
<dbReference type="Proteomes" id="UP000663864">
    <property type="component" value="Unassembled WGS sequence"/>
</dbReference>
<gene>
    <name evidence="3" type="ORF">JBS370_LOCUS31212</name>
    <name evidence="2" type="ORF">ZHD862_LOCUS35825</name>
</gene>
<evidence type="ECO:0000313" key="2">
    <source>
        <dbReference type="EMBL" id="CAF1464111.1"/>
    </source>
</evidence>
<sequence length="844" mass="96534">MSVRKTRNVASFQSIASEHVQRATTRVYNEAALNPSLIVSPYINAWLEEHSRVHMYDPVGMLQYILSLASFLGEDNYIYRNNRQMTPTTLFLSLCTRPAYGKSDLFHATKDSIINLLCVRQDLGAYARSNKRKRKANVQMPDLNAFADELTRLGLLTALEKAPRLLLLDELDQLFVRNGLIPLANAAQNENNNFYEIALQLYSDNCLFSKHTSSAETTFQSNRVCIMGNHTQEPCNRMVSRKLSGEGPNAFFERHLMLCARTPVTQEKLIPDIFNYKKFASFDQLSMTLSFLVALDFFFNDEGRSMSIGFGNSLTREMREIEAYDSWLCARLGKSREHVLRVAACIQLLELSFYLLEKYRVQYDGFGCGLADDQFYQQMLNIVSEFLKRQPMIKHEDRLKSDPVAIEVHNDVVRGAINYVQIIIRQYHLLFIDLDGTTNLNNINPVRKQQVITIPNTKSTNLCPIVQINNQSNIDTYQSTDDNQFLYSPIPNNISNQNHPIFIKRGITFAKHFLTYNSWILTNKCITSTMRHNTTLKNEVLQYLINNEFLCEIKGGLKNRNVRGSAIDIWIKCIPSSNDDFDTIREWNSALLTFGITWKQYALTLSNINITDDLYMTDVLNEFIVENYSAISMFISNDELYKLVSPDVNNVAIEDAISLSASKTTSEFNNHMDEQEECMENIQLNGQDDEDEKENSSGDEDTMDSHHQQQQLLVRSSCVSNSSVNNNIPRQTSHLSIHTQLKTHNKKAHQSMVLNVPPKTTTFMTGPRFPMNNTSFYSNQQMQQQPIRATNTRKITGFGSNNSHHSINSTEPTPTAFELMSTRLLQSERNRKTVGKNNSTSKKK</sequence>
<feature type="region of interest" description="Disordered" evidence="1">
    <location>
        <begin position="684"/>
        <end position="712"/>
    </location>
</feature>
<protein>
    <submittedName>
        <fullName evidence="2">Uncharacterized protein</fullName>
    </submittedName>
</protein>
<feature type="compositionally biased region" description="Acidic residues" evidence="1">
    <location>
        <begin position="687"/>
        <end position="702"/>
    </location>
</feature>
<dbReference type="EMBL" id="CAJOBD010007581">
    <property type="protein sequence ID" value="CAF4090478.1"/>
    <property type="molecule type" value="Genomic_DNA"/>
</dbReference>